<accession>A0ABD0LGG2</accession>
<evidence type="ECO:0000256" key="1">
    <source>
        <dbReference type="SAM" id="MobiDB-lite"/>
    </source>
</evidence>
<proteinExistence type="predicted"/>
<feature type="non-terminal residue" evidence="2">
    <location>
        <position position="1"/>
    </location>
</feature>
<feature type="compositionally biased region" description="Basic and acidic residues" evidence="1">
    <location>
        <begin position="272"/>
        <end position="283"/>
    </location>
</feature>
<dbReference type="AlphaFoldDB" id="A0ABD0LGG2"/>
<comment type="caution">
    <text evidence="2">The sequence shown here is derived from an EMBL/GenBank/DDBJ whole genome shotgun (WGS) entry which is preliminary data.</text>
</comment>
<dbReference type="EMBL" id="JACVVK020000050">
    <property type="protein sequence ID" value="KAK7498602.1"/>
    <property type="molecule type" value="Genomic_DNA"/>
</dbReference>
<keyword evidence="3" id="KW-1185">Reference proteome</keyword>
<evidence type="ECO:0000313" key="3">
    <source>
        <dbReference type="Proteomes" id="UP001519460"/>
    </source>
</evidence>
<evidence type="ECO:0000313" key="2">
    <source>
        <dbReference type="EMBL" id="KAK7498602.1"/>
    </source>
</evidence>
<dbReference type="Proteomes" id="UP001519460">
    <property type="component" value="Unassembled WGS sequence"/>
</dbReference>
<protein>
    <submittedName>
        <fullName evidence="2">Uncharacterized protein</fullName>
    </submittedName>
</protein>
<sequence length="283" mass="30622">DLALDKAPPIAPIGTLHGLRDDYRPSVFLAGDGGTEAWSLWEPTLEYLSICKYDGLQQLMEAEAGTAVGRTTVATTLPVGRGQNVKATVTLVREVCEPAKLFCLRWTFLSQGIKAARNLYKQLSNVKPVPLQFFFEYADMELAEPILAVQLLAVTSKFKSCPADVASLKRFQEIAPRQIPLNIHHPDRSRDSQGGGGGPGVACTCHVPAPCVRISSGAREHVRAEGVTALQREKSAVRAQLPAGLPVGFIRFGQTPSSPVLPISPQLSRSPSDPERHLAAEWP</sequence>
<feature type="non-terminal residue" evidence="2">
    <location>
        <position position="283"/>
    </location>
</feature>
<organism evidence="2 3">
    <name type="scientific">Batillaria attramentaria</name>
    <dbReference type="NCBI Taxonomy" id="370345"/>
    <lineage>
        <taxon>Eukaryota</taxon>
        <taxon>Metazoa</taxon>
        <taxon>Spiralia</taxon>
        <taxon>Lophotrochozoa</taxon>
        <taxon>Mollusca</taxon>
        <taxon>Gastropoda</taxon>
        <taxon>Caenogastropoda</taxon>
        <taxon>Sorbeoconcha</taxon>
        <taxon>Cerithioidea</taxon>
        <taxon>Batillariidae</taxon>
        <taxon>Batillaria</taxon>
    </lineage>
</organism>
<feature type="region of interest" description="Disordered" evidence="1">
    <location>
        <begin position="260"/>
        <end position="283"/>
    </location>
</feature>
<gene>
    <name evidence="2" type="ORF">BaRGS_00010262</name>
</gene>
<name>A0ABD0LGG2_9CAEN</name>
<reference evidence="2 3" key="1">
    <citation type="journal article" date="2023" name="Sci. Data">
        <title>Genome assembly of the Korean intertidal mud-creeper Batillaria attramentaria.</title>
        <authorList>
            <person name="Patra A.K."/>
            <person name="Ho P.T."/>
            <person name="Jun S."/>
            <person name="Lee S.J."/>
            <person name="Kim Y."/>
            <person name="Won Y.J."/>
        </authorList>
    </citation>
    <scope>NUCLEOTIDE SEQUENCE [LARGE SCALE GENOMIC DNA]</scope>
    <source>
        <strain evidence="2">Wonlab-2016</strain>
    </source>
</reference>